<evidence type="ECO:0000313" key="4">
    <source>
        <dbReference type="Proteomes" id="UP001314262"/>
    </source>
</evidence>
<organism evidence="3 4">
    <name type="scientific">Fructobacillus tropaeoli</name>
    <dbReference type="NCBI Taxonomy" id="709323"/>
    <lineage>
        <taxon>Bacteria</taxon>
        <taxon>Bacillati</taxon>
        <taxon>Bacillota</taxon>
        <taxon>Bacilli</taxon>
        <taxon>Lactobacillales</taxon>
        <taxon>Lactobacillaceae</taxon>
        <taxon>Fructobacillus</taxon>
    </lineage>
</organism>
<dbReference type="EC" id="2.4.1.208" evidence="3"/>
<dbReference type="GO" id="GO:0047257">
    <property type="term" value="F:diglucosyl diacylglycerol synthase activity"/>
    <property type="evidence" value="ECO:0007669"/>
    <property type="project" value="UniProtKB-EC"/>
</dbReference>
<dbReference type="Pfam" id="PF13439">
    <property type="entry name" value="Glyco_transf_4"/>
    <property type="match status" value="1"/>
</dbReference>
<name>A0ABM9MZX9_9LACO</name>
<proteinExistence type="predicted"/>
<keyword evidence="3" id="KW-0808">Transferase</keyword>
<sequence length="378" mass="42525">MKKSVISNVSYATPLGEANLKVLLYFENQKLIAKSGIGRAMRLQQEALAPIDDVEVTTDPKCTDYDILHINTYGVKSMYMVKKAHKMGKKVVYHAHSTYEDFRNSFFASNLIAPLYKKYLVALYGQADALITPTPYSKSLLENYGLTQPIYPVSNGIRLSKYANDPKKIQAYKDYFNIQPGQKVVMSVGLFFERKGIFDFVELAKRHPEITFIWFGHTNPTILPRKICRVVFGGEHPNNLIFPGYLSGDVILGAFAGADLFLYPSYEETEGIVVLEALASKQRLLVRDIPVYDSWLKDGVNSYKAEDLEDFDRQMVAILAGEKSDLTQAGFQVAQERDLNRVGEILAEVYQAVLENRALSFNADQDGALVPAWSTNRS</sequence>
<dbReference type="Pfam" id="PF00534">
    <property type="entry name" value="Glycos_transf_1"/>
    <property type="match status" value="1"/>
</dbReference>
<dbReference type="SUPFAM" id="SSF53756">
    <property type="entry name" value="UDP-Glycosyltransferase/glycogen phosphorylase"/>
    <property type="match status" value="1"/>
</dbReference>
<dbReference type="PANTHER" id="PTHR45947">
    <property type="entry name" value="SULFOQUINOVOSYL TRANSFERASE SQD2"/>
    <property type="match status" value="1"/>
</dbReference>
<keyword evidence="3" id="KW-0328">Glycosyltransferase</keyword>
<evidence type="ECO:0000313" key="3">
    <source>
        <dbReference type="EMBL" id="CAK1251638.1"/>
    </source>
</evidence>
<reference evidence="3 4" key="1">
    <citation type="submission" date="2023-10" db="EMBL/GenBank/DDBJ databases">
        <authorList>
            <person name="Botero Cardona J."/>
        </authorList>
    </citation>
    <scope>NUCLEOTIDE SEQUENCE [LARGE SCALE GENOMIC DNA]</scope>
    <source>
        <strain evidence="3 4">R-53137</strain>
    </source>
</reference>
<accession>A0ABM9MZX9</accession>
<feature type="domain" description="Glycosyltransferase subfamily 4-like N-terminal" evidence="2">
    <location>
        <begin position="64"/>
        <end position="160"/>
    </location>
</feature>
<keyword evidence="4" id="KW-1185">Reference proteome</keyword>
<dbReference type="Gene3D" id="3.40.50.2000">
    <property type="entry name" value="Glycogen Phosphorylase B"/>
    <property type="match status" value="2"/>
</dbReference>
<dbReference type="CDD" id="cd03801">
    <property type="entry name" value="GT4_PimA-like"/>
    <property type="match status" value="1"/>
</dbReference>
<feature type="domain" description="Glycosyl transferase family 1" evidence="1">
    <location>
        <begin position="174"/>
        <end position="323"/>
    </location>
</feature>
<evidence type="ECO:0000259" key="1">
    <source>
        <dbReference type="Pfam" id="PF00534"/>
    </source>
</evidence>
<dbReference type="Proteomes" id="UP001314262">
    <property type="component" value="Unassembled WGS sequence"/>
</dbReference>
<gene>
    <name evidence="3" type="ORF">R53137_KAKDMLNK_01352</name>
</gene>
<protein>
    <submittedName>
        <fullName evidence="3">Glycosyltransferase involved in cell wall bisynthesis (RfaB)</fullName>
        <ecNumber evidence="3">2.4.1.208</ecNumber>
    </submittedName>
</protein>
<evidence type="ECO:0000259" key="2">
    <source>
        <dbReference type="Pfam" id="PF13439"/>
    </source>
</evidence>
<comment type="caution">
    <text evidence="3">The sequence shown here is derived from an EMBL/GenBank/DDBJ whole genome shotgun (WGS) entry which is preliminary data.</text>
</comment>
<dbReference type="InterPro" id="IPR050194">
    <property type="entry name" value="Glycosyltransferase_grp1"/>
</dbReference>
<dbReference type="InterPro" id="IPR028098">
    <property type="entry name" value="Glyco_trans_4-like_N"/>
</dbReference>
<dbReference type="InterPro" id="IPR001296">
    <property type="entry name" value="Glyco_trans_1"/>
</dbReference>
<dbReference type="PANTHER" id="PTHR45947:SF3">
    <property type="entry name" value="SULFOQUINOVOSYL TRANSFERASE SQD2"/>
    <property type="match status" value="1"/>
</dbReference>
<dbReference type="EMBL" id="CAUZLT010000005">
    <property type="protein sequence ID" value="CAK1251638.1"/>
    <property type="molecule type" value="Genomic_DNA"/>
</dbReference>